<reference evidence="7" key="1">
    <citation type="submission" date="2020-01" db="EMBL/GenBank/DDBJ databases">
        <authorList>
            <person name="Mishra B."/>
        </authorList>
    </citation>
    <scope>NUCLEOTIDE SEQUENCE [LARGE SCALE GENOMIC DNA]</scope>
</reference>
<keyword evidence="4" id="KW-0539">Nucleus</keyword>
<protein>
    <submittedName>
        <fullName evidence="7">Uncharacterized protein</fullName>
    </submittedName>
</protein>
<evidence type="ECO:0000256" key="3">
    <source>
        <dbReference type="ARBA" id="ARBA00022737"/>
    </source>
</evidence>
<dbReference type="Pfam" id="PF00400">
    <property type="entry name" value="WD40"/>
    <property type="match status" value="7"/>
</dbReference>
<keyword evidence="2 5" id="KW-0853">WD repeat</keyword>
<dbReference type="PANTHER" id="PTHR22836">
    <property type="entry name" value="WD40 REPEAT PROTEIN"/>
    <property type="match status" value="1"/>
</dbReference>
<dbReference type="InterPro" id="IPR001680">
    <property type="entry name" value="WD40_rpt"/>
</dbReference>
<feature type="repeat" description="WD" evidence="5">
    <location>
        <begin position="348"/>
        <end position="380"/>
    </location>
</feature>
<dbReference type="InterPro" id="IPR019775">
    <property type="entry name" value="WD40_repeat_CS"/>
</dbReference>
<feature type="repeat" description="WD" evidence="5">
    <location>
        <begin position="222"/>
        <end position="254"/>
    </location>
</feature>
<dbReference type="SUPFAM" id="SSF50978">
    <property type="entry name" value="WD40 repeat-like"/>
    <property type="match status" value="1"/>
</dbReference>
<feature type="repeat" description="WD" evidence="5">
    <location>
        <begin position="398"/>
        <end position="429"/>
    </location>
</feature>
<feature type="region of interest" description="Disordered" evidence="6">
    <location>
        <begin position="488"/>
        <end position="584"/>
    </location>
</feature>
<feature type="repeat" description="WD" evidence="5">
    <location>
        <begin position="133"/>
        <end position="165"/>
    </location>
</feature>
<dbReference type="InterPro" id="IPR020472">
    <property type="entry name" value="WD40_PAC1"/>
</dbReference>
<dbReference type="InterPro" id="IPR036322">
    <property type="entry name" value="WD40_repeat_dom_sf"/>
</dbReference>
<dbReference type="FunFam" id="2.130.10.10:FF:000237">
    <property type="entry name" value="Flowering time control protein FY"/>
    <property type="match status" value="1"/>
</dbReference>
<feature type="compositionally biased region" description="Low complexity" evidence="6">
    <location>
        <begin position="571"/>
        <end position="584"/>
    </location>
</feature>
<evidence type="ECO:0000256" key="6">
    <source>
        <dbReference type="SAM" id="MobiDB-lite"/>
    </source>
</evidence>
<proteinExistence type="predicted"/>
<evidence type="ECO:0000256" key="2">
    <source>
        <dbReference type="ARBA" id="ARBA00022574"/>
    </source>
</evidence>
<dbReference type="PANTHER" id="PTHR22836:SF0">
    <property type="entry name" value="PRE-MRNA 3' END PROCESSING PROTEIN WDR33"/>
    <property type="match status" value="1"/>
</dbReference>
<feature type="region of interest" description="Disordered" evidence="6">
    <location>
        <begin position="612"/>
        <end position="665"/>
    </location>
</feature>
<dbReference type="Proteomes" id="UP000467841">
    <property type="component" value="Unassembled WGS sequence"/>
</dbReference>
<feature type="repeat" description="WD" evidence="5">
    <location>
        <begin position="264"/>
        <end position="305"/>
    </location>
</feature>
<dbReference type="GO" id="GO:0031124">
    <property type="term" value="P:mRNA 3'-end processing"/>
    <property type="evidence" value="ECO:0007669"/>
    <property type="project" value="InterPro"/>
</dbReference>
<dbReference type="PROSITE" id="PS00678">
    <property type="entry name" value="WD_REPEATS_1"/>
    <property type="match status" value="1"/>
</dbReference>
<dbReference type="PROSITE" id="PS50082">
    <property type="entry name" value="WD_REPEATS_2"/>
    <property type="match status" value="6"/>
</dbReference>
<evidence type="ECO:0000256" key="5">
    <source>
        <dbReference type="PROSITE-ProRule" id="PRU00221"/>
    </source>
</evidence>
<evidence type="ECO:0000313" key="8">
    <source>
        <dbReference type="Proteomes" id="UP000467841"/>
    </source>
</evidence>
<feature type="compositionally biased region" description="Pro residues" evidence="6">
    <location>
        <begin position="504"/>
        <end position="514"/>
    </location>
</feature>
<dbReference type="InterPro" id="IPR015943">
    <property type="entry name" value="WD40/YVTN_repeat-like_dom_sf"/>
</dbReference>
<evidence type="ECO:0000256" key="1">
    <source>
        <dbReference type="ARBA" id="ARBA00004123"/>
    </source>
</evidence>
<feature type="compositionally biased region" description="Low complexity" evidence="6">
    <location>
        <begin position="515"/>
        <end position="557"/>
    </location>
</feature>
<dbReference type="InterPro" id="IPR045245">
    <property type="entry name" value="Pfs2-like"/>
</dbReference>
<dbReference type="GO" id="GO:0005847">
    <property type="term" value="C:mRNA cleavage and polyadenylation specificity factor complex"/>
    <property type="evidence" value="ECO:0007669"/>
    <property type="project" value="TreeGrafter"/>
</dbReference>
<dbReference type="AlphaFoldDB" id="A0A6D2J2S9"/>
<accession>A0A6D2J2S9</accession>
<dbReference type="CDD" id="cd00200">
    <property type="entry name" value="WD40"/>
    <property type="match status" value="1"/>
</dbReference>
<dbReference type="EMBL" id="CACVBM020001107">
    <property type="protein sequence ID" value="CAA7031507.1"/>
    <property type="molecule type" value="Genomic_DNA"/>
</dbReference>
<feature type="compositionally biased region" description="Low complexity" evidence="6">
    <location>
        <begin position="636"/>
        <end position="647"/>
    </location>
</feature>
<organism evidence="7 8">
    <name type="scientific">Microthlaspi erraticum</name>
    <dbReference type="NCBI Taxonomy" id="1685480"/>
    <lineage>
        <taxon>Eukaryota</taxon>
        <taxon>Viridiplantae</taxon>
        <taxon>Streptophyta</taxon>
        <taxon>Embryophyta</taxon>
        <taxon>Tracheophyta</taxon>
        <taxon>Spermatophyta</taxon>
        <taxon>Magnoliopsida</taxon>
        <taxon>eudicotyledons</taxon>
        <taxon>Gunneridae</taxon>
        <taxon>Pentapetalae</taxon>
        <taxon>rosids</taxon>
        <taxon>malvids</taxon>
        <taxon>Brassicales</taxon>
        <taxon>Brassicaceae</taxon>
        <taxon>Coluteocarpeae</taxon>
        <taxon>Microthlaspi</taxon>
    </lineage>
</organism>
<feature type="repeat" description="WD" evidence="5">
    <location>
        <begin position="306"/>
        <end position="347"/>
    </location>
</feature>
<comment type="subcellular location">
    <subcellularLocation>
        <location evidence="1">Nucleus</location>
    </subcellularLocation>
</comment>
<dbReference type="FunFam" id="2.130.10.10:FF:000409">
    <property type="entry name" value="Flowering time control protein FY"/>
    <property type="match status" value="1"/>
</dbReference>
<name>A0A6D2J2S9_9BRAS</name>
<dbReference type="PRINTS" id="PR00320">
    <property type="entry name" value="GPROTEINBRPT"/>
</dbReference>
<feature type="region of interest" description="Disordered" evidence="6">
    <location>
        <begin position="1"/>
        <end position="52"/>
    </location>
</feature>
<keyword evidence="8" id="KW-1185">Reference proteome</keyword>
<keyword evidence="3" id="KW-0677">Repeat</keyword>
<dbReference type="PROSITE" id="PS50294">
    <property type="entry name" value="WD_REPEATS_REGION"/>
    <property type="match status" value="4"/>
</dbReference>
<gene>
    <name evidence="7" type="ORF">MERR_LOCUS18742</name>
</gene>
<sequence>MQQLPPVQNQHLVGPGGDAHRGAPMQHMPMMRQPSASSSNMNPDYYHPSGQNQFEHYIDNSVAKRMRKHTQRRAVDYTSTVVRYIEARTWQRDSRDMTSLQPTPAAAVDMLPTVAYSDNPSTSFAAKYVHTSVNKKRFSINCVVWTPSGRRLITGSDSGEFTLWNGQSFNFEMILQAHDLPIRSMVWSHNDNYMVSGDDGGTIKYTPIPPLENNMNNVKANKSAHKESVRGLSFCKTDLKFCSCSDDKTVKVWDFGKCIEERSLSGHFGDVKCVDWHPTKSLLVSGGKDYLVKLWDARTGTELCSLHGHKNVVLSVKWNQNGNWLLTASKDQVIKLYDIRTMKELESFRGHKKDVTSLAWHPFHEEYFVSGSADGAICHWIVGHENPQIEIPNAHDSNPKDNNSVWDLAWHPIGYLLCSGSNDHNTKFWCRNRPGDNPRDVTTQNQGYNEQGFGNRLPDNFQSSEALPAFVPGLTRNEGTIPGIGIAMPFDASSQGEHKQPLALGPPPLPPGPHPSLVGSSQQQGYQQQHHQGRPQQMPPMGNMPHHLQLPPSSHMPLHPHPHHPRPMQMPPQGHMPPSSMAMSHQMPGSMGMQGGMNPQSHYMGAPSGVYQGPPSSGGPQMYPQGRGFNRPQMMPGFNNPFQQQQQPQPPLPAGPPPNTNQSHQ</sequence>
<feature type="compositionally biased region" description="Polar residues" evidence="6">
    <location>
        <begin position="1"/>
        <end position="11"/>
    </location>
</feature>
<dbReference type="OrthoDB" id="16717at2759"/>
<evidence type="ECO:0000256" key="4">
    <source>
        <dbReference type="ARBA" id="ARBA00023242"/>
    </source>
</evidence>
<dbReference type="Gene3D" id="2.130.10.10">
    <property type="entry name" value="YVTN repeat-like/Quinoprotein amine dehydrogenase"/>
    <property type="match status" value="2"/>
</dbReference>
<comment type="caution">
    <text evidence="7">The sequence shown here is derived from an EMBL/GenBank/DDBJ whole genome shotgun (WGS) entry which is preliminary data.</text>
</comment>
<evidence type="ECO:0000313" key="7">
    <source>
        <dbReference type="EMBL" id="CAA7031507.1"/>
    </source>
</evidence>
<dbReference type="SMART" id="SM00320">
    <property type="entry name" value="WD40"/>
    <property type="match status" value="7"/>
</dbReference>
<feature type="compositionally biased region" description="Pro residues" evidence="6">
    <location>
        <begin position="648"/>
        <end position="659"/>
    </location>
</feature>